<name>A0A5R9GIK3_9BACL</name>
<organism evidence="2 3">
    <name type="scientific">Paenibacillus antri</name>
    <dbReference type="NCBI Taxonomy" id="2582848"/>
    <lineage>
        <taxon>Bacteria</taxon>
        <taxon>Bacillati</taxon>
        <taxon>Bacillota</taxon>
        <taxon>Bacilli</taxon>
        <taxon>Bacillales</taxon>
        <taxon>Paenibacillaceae</taxon>
        <taxon>Paenibacillus</taxon>
    </lineage>
</organism>
<dbReference type="OrthoDB" id="1798489at2"/>
<feature type="transmembrane region" description="Helical" evidence="1">
    <location>
        <begin position="85"/>
        <end position="103"/>
    </location>
</feature>
<feature type="transmembrane region" description="Helical" evidence="1">
    <location>
        <begin position="6"/>
        <end position="21"/>
    </location>
</feature>
<evidence type="ECO:0000256" key="1">
    <source>
        <dbReference type="SAM" id="Phobius"/>
    </source>
</evidence>
<dbReference type="EMBL" id="VCIW01000001">
    <property type="protein sequence ID" value="TLS54140.1"/>
    <property type="molecule type" value="Genomic_DNA"/>
</dbReference>
<keyword evidence="1" id="KW-0472">Membrane</keyword>
<evidence type="ECO:0000313" key="2">
    <source>
        <dbReference type="EMBL" id="TLS54140.1"/>
    </source>
</evidence>
<accession>A0A5R9GIK3</accession>
<keyword evidence="1" id="KW-1133">Transmembrane helix</keyword>
<dbReference type="Proteomes" id="UP000309676">
    <property type="component" value="Unassembled WGS sequence"/>
</dbReference>
<keyword evidence="3" id="KW-1185">Reference proteome</keyword>
<reference evidence="2 3" key="1">
    <citation type="submission" date="2019-05" db="EMBL/GenBank/DDBJ databases">
        <authorList>
            <person name="Narsing Rao M.P."/>
            <person name="Li W.J."/>
        </authorList>
    </citation>
    <scope>NUCLEOTIDE SEQUENCE [LARGE SCALE GENOMIC DNA]</scope>
    <source>
        <strain evidence="2 3">SYSU_K30003</strain>
    </source>
</reference>
<protein>
    <submittedName>
        <fullName evidence="2">Uncharacterized protein</fullName>
    </submittedName>
</protein>
<proteinExistence type="predicted"/>
<dbReference type="RefSeq" id="WP_138191958.1">
    <property type="nucleotide sequence ID" value="NZ_VCIW01000001.1"/>
</dbReference>
<sequence length="107" mass="11989">MTFLIIATVLAIAYLLIARWLRADLFRCLLVVSLLSLFVTLHLGLNYVGSMADNPEGIGLTSSYLLWIFGDSNWSTYRFGNAFRISSWISFVLLIALAGTALVRKRD</sequence>
<comment type="caution">
    <text evidence="2">The sequence shown here is derived from an EMBL/GenBank/DDBJ whole genome shotgun (WGS) entry which is preliminary data.</text>
</comment>
<gene>
    <name evidence="2" type="ORF">FE782_01995</name>
</gene>
<keyword evidence="1" id="KW-0812">Transmembrane</keyword>
<evidence type="ECO:0000313" key="3">
    <source>
        <dbReference type="Proteomes" id="UP000309676"/>
    </source>
</evidence>
<feature type="transmembrane region" description="Helical" evidence="1">
    <location>
        <begin position="28"/>
        <end position="48"/>
    </location>
</feature>
<dbReference type="AlphaFoldDB" id="A0A5R9GIK3"/>